<feature type="domain" description="Glucose-methanol-choline oxidoreductase N-terminal" evidence="6">
    <location>
        <begin position="228"/>
        <end position="324"/>
    </location>
</feature>
<dbReference type="Proteomes" id="UP001253545">
    <property type="component" value="Unassembled WGS sequence"/>
</dbReference>
<dbReference type="PANTHER" id="PTHR42784">
    <property type="entry name" value="PYRANOSE 2-OXIDASE"/>
    <property type="match status" value="1"/>
</dbReference>
<gene>
    <name evidence="8" type="ORF">RM552_17470</name>
</gene>
<evidence type="ECO:0000313" key="8">
    <source>
        <dbReference type="EMBL" id="MDT0596651.1"/>
    </source>
</evidence>
<comment type="similarity">
    <text evidence="2">Belongs to the GMC oxidoreductase family.</text>
</comment>
<name>A0ABU2ZWL7_9ALTE</name>
<dbReference type="Pfam" id="PF00732">
    <property type="entry name" value="GMC_oxred_N"/>
    <property type="match status" value="1"/>
</dbReference>
<feature type="domain" description="Glucose-methanol-choline oxidoreductase C-terminal" evidence="7">
    <location>
        <begin position="439"/>
        <end position="560"/>
    </location>
</feature>
<evidence type="ECO:0000256" key="1">
    <source>
        <dbReference type="ARBA" id="ARBA00001974"/>
    </source>
</evidence>
<dbReference type="InterPro" id="IPR000172">
    <property type="entry name" value="GMC_OxRdtase_N"/>
</dbReference>
<dbReference type="InterPro" id="IPR036188">
    <property type="entry name" value="FAD/NAD-bd_sf"/>
</dbReference>
<evidence type="ECO:0000256" key="2">
    <source>
        <dbReference type="ARBA" id="ARBA00010790"/>
    </source>
</evidence>
<keyword evidence="3" id="KW-0285">Flavoprotein</keyword>
<organism evidence="8 9">
    <name type="scientific">Glaciecola petra</name>
    <dbReference type="NCBI Taxonomy" id="3075602"/>
    <lineage>
        <taxon>Bacteria</taxon>
        <taxon>Pseudomonadati</taxon>
        <taxon>Pseudomonadota</taxon>
        <taxon>Gammaproteobacteria</taxon>
        <taxon>Alteromonadales</taxon>
        <taxon>Alteromonadaceae</taxon>
        <taxon>Glaciecola</taxon>
    </lineage>
</organism>
<dbReference type="RefSeq" id="WP_311370178.1">
    <property type="nucleotide sequence ID" value="NZ_JAVRHX010000009.1"/>
</dbReference>
<comment type="cofactor">
    <cofactor evidence="1">
        <name>FAD</name>
        <dbReference type="ChEBI" id="CHEBI:57692"/>
    </cofactor>
</comment>
<protein>
    <submittedName>
        <fullName evidence="8">GMC family oxidoreductase</fullName>
    </submittedName>
</protein>
<evidence type="ECO:0000256" key="5">
    <source>
        <dbReference type="ARBA" id="ARBA00023002"/>
    </source>
</evidence>
<comment type="caution">
    <text evidence="8">The sequence shown here is derived from an EMBL/GenBank/DDBJ whole genome shotgun (WGS) entry which is preliminary data.</text>
</comment>
<evidence type="ECO:0000256" key="3">
    <source>
        <dbReference type="ARBA" id="ARBA00022630"/>
    </source>
</evidence>
<proteinExistence type="inferred from homology"/>
<evidence type="ECO:0000256" key="4">
    <source>
        <dbReference type="ARBA" id="ARBA00022827"/>
    </source>
</evidence>
<dbReference type="EMBL" id="JAVRHX010000009">
    <property type="protein sequence ID" value="MDT0596651.1"/>
    <property type="molecule type" value="Genomic_DNA"/>
</dbReference>
<keyword evidence="9" id="KW-1185">Reference proteome</keyword>
<dbReference type="Gene3D" id="3.50.50.60">
    <property type="entry name" value="FAD/NAD(P)-binding domain"/>
    <property type="match status" value="2"/>
</dbReference>
<keyword evidence="4" id="KW-0274">FAD</keyword>
<reference evidence="8 9" key="1">
    <citation type="submission" date="2023-09" db="EMBL/GenBank/DDBJ databases">
        <authorList>
            <person name="Rey-Velasco X."/>
        </authorList>
    </citation>
    <scope>NUCLEOTIDE SEQUENCE [LARGE SCALE GENOMIC DNA]</scope>
    <source>
        <strain evidence="8 9">P117</strain>
    </source>
</reference>
<accession>A0ABU2ZWL7</accession>
<dbReference type="InterPro" id="IPR051473">
    <property type="entry name" value="P2Ox-like"/>
</dbReference>
<sequence length="577" mass="65501">MNEKLYIEESNEEFDVIIVGSGVTGGWAAKEFCEKGFKTLMIERGRVVEHRKDYTTENTPPWKFENRTKVDNLLVQEQYKIQSKCYAFNETTKHFFGNDRDLPYTTEKGTDFGWIRSNQLGGKSLTWHRQSYRMSEFDFAANKADGYGNDWPIRYKDLEKWYAYVEVHAGISGNKDKLPQLPDSEFQPPFEMMAPEKDIQKSFAEHFPDRPMIMGRTAHLTKPTPKQTQQGRITCQARSECQKGCSFGAYFSTQSSTLPDALKTGNLQIAPNSVVHSLIYDETSKRVKGVNVVDNENLSTREYRAKVVFMCASTLGTTQVLLNTKTKSFPNGLANSSGVLGHYLMDHCYNAGASADFDGYEDEYYSGRRPTGIYVPNFRYEPSKYHKKYVRGYALGGGASRRDWMGQAWQPGVGKDFKESFKKPGPWNFGLYAQGEMLPRFDNQVSLHPTRKDKWGIPLLHFNVKWSDNEKFMMEDCAESSAEMLRKAGGTNINSYTSIDTNPPGMAIHELGTARMGRDPKDSVLNGYNQAHDIANLFIPDGSSYCSTATVNPSLTFMALTVRAVDYCVKEMQQRRI</sequence>
<dbReference type="SUPFAM" id="SSF54373">
    <property type="entry name" value="FAD-linked reductases, C-terminal domain"/>
    <property type="match status" value="1"/>
</dbReference>
<evidence type="ECO:0000259" key="6">
    <source>
        <dbReference type="Pfam" id="PF00732"/>
    </source>
</evidence>
<dbReference type="SUPFAM" id="SSF51905">
    <property type="entry name" value="FAD/NAD(P)-binding domain"/>
    <property type="match status" value="1"/>
</dbReference>
<keyword evidence="5" id="KW-0560">Oxidoreductase</keyword>
<dbReference type="InterPro" id="IPR007867">
    <property type="entry name" value="GMC_OxRtase_C"/>
</dbReference>
<dbReference type="Pfam" id="PF05199">
    <property type="entry name" value="GMC_oxred_C"/>
    <property type="match status" value="1"/>
</dbReference>
<evidence type="ECO:0000313" key="9">
    <source>
        <dbReference type="Proteomes" id="UP001253545"/>
    </source>
</evidence>
<evidence type="ECO:0000259" key="7">
    <source>
        <dbReference type="Pfam" id="PF05199"/>
    </source>
</evidence>
<dbReference type="PANTHER" id="PTHR42784:SF1">
    <property type="entry name" value="PYRANOSE 2-OXIDASE"/>
    <property type="match status" value="1"/>
</dbReference>